<reference evidence="3 4" key="2">
    <citation type="journal article" date="2011" name="BMC Immunol.">
        <title>Comparison of static immersion and intravenous injection systems for exposure of zebrafish embryos to the natural pathogen Edwardsiella tarda.</title>
        <authorList>
            <person name="van Soest J.J."/>
            <person name="Stockhammer O.W."/>
            <person name="Ordas A."/>
            <person name="Bloemberg G.V."/>
            <person name="Spaink H.P."/>
            <person name="Meijer A.H."/>
        </authorList>
    </citation>
    <scope>NUCLEOTIDE SEQUENCE [LARGE SCALE GENOMIC DNA]</scope>
    <source>
        <strain evidence="3 4">FL6-60</strain>
    </source>
</reference>
<feature type="coiled-coil region" evidence="1">
    <location>
        <begin position="103"/>
        <end position="130"/>
    </location>
</feature>
<reference evidence="4" key="1">
    <citation type="submission" date="2010-08" db="EMBL/GenBank/DDBJ databases">
        <title>Genome comparisons of Edwardsiella bacteria analysed using deep sequencing technology.</title>
        <authorList>
            <person name="van Soest J.J."/>
            <person name="Henkel C.V."/>
            <person name="Jansen H.J."/>
            <person name="van den Hondel C.A.M.J.J."/>
            <person name="Bloemberg G.V."/>
            <person name="Meijer A.H."/>
            <person name="Spaink H.P."/>
        </authorList>
    </citation>
    <scope>NUCLEOTIDE SEQUENCE [LARGE SCALE GENOMIC DNA]</scope>
    <source>
        <strain evidence="4">FL6-60</strain>
    </source>
</reference>
<name>A0A0H3DTK7_EDWTF</name>
<keyword evidence="2" id="KW-0472">Membrane</keyword>
<dbReference type="KEGG" id="etd:ETAF_2479"/>
<keyword evidence="2" id="KW-0812">Transmembrane</keyword>
<accession>A0A0H3DTK7</accession>
<keyword evidence="1" id="KW-0175">Coiled coil</keyword>
<evidence type="ECO:0000256" key="2">
    <source>
        <dbReference type="SAM" id="Phobius"/>
    </source>
</evidence>
<protein>
    <recommendedName>
        <fullName evidence="5">DUF3987 domain-containing protein</fullName>
    </recommendedName>
</protein>
<evidence type="ECO:0000313" key="3">
    <source>
        <dbReference type="EMBL" id="ADM42582.1"/>
    </source>
</evidence>
<dbReference type="HOGENOM" id="CLU_020866_2_1_6"/>
<proteinExistence type="predicted"/>
<dbReference type="Proteomes" id="UP000002230">
    <property type="component" value="Chromosome"/>
</dbReference>
<dbReference type="EMBL" id="CP002154">
    <property type="protein sequence ID" value="ADM42582.1"/>
    <property type="molecule type" value="Genomic_DNA"/>
</dbReference>
<evidence type="ECO:0000256" key="1">
    <source>
        <dbReference type="SAM" id="Coils"/>
    </source>
</evidence>
<dbReference type="Pfam" id="PF13148">
    <property type="entry name" value="DUF3987"/>
    <property type="match status" value="1"/>
</dbReference>
<keyword evidence="4" id="KW-1185">Reference proteome</keyword>
<evidence type="ECO:0000313" key="4">
    <source>
        <dbReference type="Proteomes" id="UP000002230"/>
    </source>
</evidence>
<dbReference type="AlphaFoldDB" id="A0A0H3DTK7"/>
<dbReference type="InterPro" id="IPR025048">
    <property type="entry name" value="DUF3987"/>
</dbReference>
<evidence type="ECO:0008006" key="5">
    <source>
        <dbReference type="Google" id="ProtNLM"/>
    </source>
</evidence>
<feature type="transmembrane region" description="Helical" evidence="2">
    <location>
        <begin position="31"/>
        <end position="52"/>
    </location>
</feature>
<keyword evidence="2" id="KW-1133">Transmembrane helix</keyword>
<dbReference type="PATRIC" id="fig|718251.5.peg.2573"/>
<organism evidence="3 4">
    <name type="scientific">Edwardsiella tarda (strain FL6-60)</name>
    <dbReference type="NCBI Taxonomy" id="718251"/>
    <lineage>
        <taxon>Bacteria</taxon>
        <taxon>Pseudomonadati</taxon>
        <taxon>Pseudomonadota</taxon>
        <taxon>Gammaproteobacteria</taxon>
        <taxon>Enterobacterales</taxon>
        <taxon>Hafniaceae</taxon>
        <taxon>Edwardsiella</taxon>
    </lineage>
</organism>
<gene>
    <name evidence="3" type="ordered locus">ETAF_2479</name>
</gene>
<sequence>MNKKNAHKNNQEHNLRFELLPSHFRRWALHLHYITGVAVEIIVVTLLAFLGLACQDLCCVQLGNKQRSPLALYLLLLSRSGSGKSRIFRLLKVPVEQLEREFEDAYRAELEEYERKIILWEAEFKVLNKLYKKELSQRVDSTASMKNLDECLRRKPKKPIRKFIILTNPTSEALAKELGLGYPNKALFNDEAAGVYTSGLYNDPAPFNTFWCWDKVTINRVSRESFVIENYVFSSFLMMQPYPYNNGSRQKRSKIRYTGLLARTLMIDLEQITELCTFNEHYAQDEVAMDELYSVMTELMKAGVERRENNDEYTDLTLTPDAQVLLDNTSSNLQQHMKPGGSLHHYDDIGARYIEQSLRIAGVFQISCDPDSTAITNENLLSALHLTDWFITHTITKLDATRELSDVEKLLNWLEAELDNNRSFVFQRNKIIKYGPAAIRSSERLMPALEKLEEDSMVQQYKESVTGINCVKFVGSETTPDELWARLNLPLEKLPEITRSKLPR</sequence>